<gene>
    <name evidence="2" type="ORF">BS47DRAFT_1368837</name>
</gene>
<sequence>MRGVIIKGEGGYKGGGNRNRGAARNKDSGQGGVSIGKGLRSGWVGVNVNDFDPVPTSMVPASWAKGTSRWDWLNGHGPAFLNACKNGSKFEWLNILYRDWFEVYHVSLPVDVEPVPGAVYPEPVGEAAIKEIEAMVTLRKKAEAFSPMFPETLALSGGLVTPLLISSTPKPRHKQIEHVYSLLYYNSQVKDAVEARHLIDNEENPLSPQETRSRDIVTQQRLTKEHWLAESLEIQAIVAEKWKSDYKQVVTEWESRNKDIQEPYKQQL</sequence>
<name>A0A9P6AG90_9AGAM</name>
<proteinExistence type="predicted"/>
<reference evidence="2" key="1">
    <citation type="journal article" date="2020" name="Nat. Commun.">
        <title>Large-scale genome sequencing of mycorrhizal fungi provides insights into the early evolution of symbiotic traits.</title>
        <authorList>
            <person name="Miyauchi S."/>
            <person name="Kiss E."/>
            <person name="Kuo A."/>
            <person name="Drula E."/>
            <person name="Kohler A."/>
            <person name="Sanchez-Garcia M."/>
            <person name="Morin E."/>
            <person name="Andreopoulos B."/>
            <person name="Barry K.W."/>
            <person name="Bonito G."/>
            <person name="Buee M."/>
            <person name="Carver A."/>
            <person name="Chen C."/>
            <person name="Cichocki N."/>
            <person name="Clum A."/>
            <person name="Culley D."/>
            <person name="Crous P.W."/>
            <person name="Fauchery L."/>
            <person name="Girlanda M."/>
            <person name="Hayes R.D."/>
            <person name="Keri Z."/>
            <person name="LaButti K."/>
            <person name="Lipzen A."/>
            <person name="Lombard V."/>
            <person name="Magnuson J."/>
            <person name="Maillard F."/>
            <person name="Murat C."/>
            <person name="Nolan M."/>
            <person name="Ohm R.A."/>
            <person name="Pangilinan J."/>
            <person name="Pereira M.F."/>
            <person name="Perotto S."/>
            <person name="Peter M."/>
            <person name="Pfister S."/>
            <person name="Riley R."/>
            <person name="Sitrit Y."/>
            <person name="Stielow J.B."/>
            <person name="Szollosi G."/>
            <person name="Zifcakova L."/>
            <person name="Stursova M."/>
            <person name="Spatafora J.W."/>
            <person name="Tedersoo L."/>
            <person name="Vaario L.M."/>
            <person name="Yamada A."/>
            <person name="Yan M."/>
            <person name="Wang P."/>
            <person name="Xu J."/>
            <person name="Bruns T."/>
            <person name="Baldrian P."/>
            <person name="Vilgalys R."/>
            <person name="Dunand C."/>
            <person name="Henrissat B."/>
            <person name="Grigoriev I.V."/>
            <person name="Hibbett D."/>
            <person name="Nagy L.G."/>
            <person name="Martin F.M."/>
        </authorList>
    </citation>
    <scope>NUCLEOTIDE SEQUENCE</scope>
    <source>
        <strain evidence="2">UP504</strain>
    </source>
</reference>
<dbReference type="AlphaFoldDB" id="A0A9P6AG90"/>
<dbReference type="EMBL" id="MU129233">
    <property type="protein sequence ID" value="KAF9504376.1"/>
    <property type="molecule type" value="Genomic_DNA"/>
</dbReference>
<feature type="compositionally biased region" description="Gly residues" evidence="1">
    <location>
        <begin position="8"/>
        <end position="18"/>
    </location>
</feature>
<evidence type="ECO:0000313" key="2">
    <source>
        <dbReference type="EMBL" id="KAF9504376.1"/>
    </source>
</evidence>
<feature type="region of interest" description="Disordered" evidence="1">
    <location>
        <begin position="1"/>
        <end position="34"/>
    </location>
</feature>
<keyword evidence="3" id="KW-1185">Reference proteome</keyword>
<evidence type="ECO:0000313" key="3">
    <source>
        <dbReference type="Proteomes" id="UP000886523"/>
    </source>
</evidence>
<protein>
    <submittedName>
        <fullName evidence="2">Uncharacterized protein</fullName>
    </submittedName>
</protein>
<dbReference type="Proteomes" id="UP000886523">
    <property type="component" value="Unassembled WGS sequence"/>
</dbReference>
<organism evidence="2 3">
    <name type="scientific">Hydnum rufescens UP504</name>
    <dbReference type="NCBI Taxonomy" id="1448309"/>
    <lineage>
        <taxon>Eukaryota</taxon>
        <taxon>Fungi</taxon>
        <taxon>Dikarya</taxon>
        <taxon>Basidiomycota</taxon>
        <taxon>Agaricomycotina</taxon>
        <taxon>Agaricomycetes</taxon>
        <taxon>Cantharellales</taxon>
        <taxon>Hydnaceae</taxon>
        <taxon>Hydnum</taxon>
    </lineage>
</organism>
<comment type="caution">
    <text evidence="2">The sequence shown here is derived from an EMBL/GenBank/DDBJ whole genome shotgun (WGS) entry which is preliminary data.</text>
</comment>
<evidence type="ECO:0000256" key="1">
    <source>
        <dbReference type="SAM" id="MobiDB-lite"/>
    </source>
</evidence>
<accession>A0A9P6AG90</accession>